<dbReference type="Proteomes" id="UP001501074">
    <property type="component" value="Unassembled WGS sequence"/>
</dbReference>
<keyword evidence="2" id="KW-1185">Reference proteome</keyword>
<evidence type="ECO:0000313" key="1">
    <source>
        <dbReference type="EMBL" id="GAA3624394.1"/>
    </source>
</evidence>
<proteinExistence type="predicted"/>
<sequence length="80" mass="8646">MHIKDGPTAQELQRIEAQAPLTAAELRVVDAEIAIARIDDMATEFGRCLLRRAEAEKAEALREVRALTNSSAPAFLGDAA</sequence>
<dbReference type="EMBL" id="BAAAZO010000009">
    <property type="protein sequence ID" value="GAA3624394.1"/>
    <property type="molecule type" value="Genomic_DNA"/>
</dbReference>
<accession>A0ABP7A3R4</accession>
<dbReference type="Pfam" id="PF19801">
    <property type="entry name" value="DUF6284"/>
    <property type="match status" value="1"/>
</dbReference>
<name>A0ABP7A3R4_9ACTN</name>
<organism evidence="1 2">
    <name type="scientific">Kineosporia mesophila</name>
    <dbReference type="NCBI Taxonomy" id="566012"/>
    <lineage>
        <taxon>Bacteria</taxon>
        <taxon>Bacillati</taxon>
        <taxon>Actinomycetota</taxon>
        <taxon>Actinomycetes</taxon>
        <taxon>Kineosporiales</taxon>
        <taxon>Kineosporiaceae</taxon>
        <taxon>Kineosporia</taxon>
    </lineage>
</organism>
<dbReference type="InterPro" id="IPR046251">
    <property type="entry name" value="DUF6284"/>
</dbReference>
<evidence type="ECO:0000313" key="2">
    <source>
        <dbReference type="Proteomes" id="UP001501074"/>
    </source>
</evidence>
<reference evidence="2" key="1">
    <citation type="journal article" date="2019" name="Int. J. Syst. Evol. Microbiol.">
        <title>The Global Catalogue of Microorganisms (GCM) 10K type strain sequencing project: providing services to taxonomists for standard genome sequencing and annotation.</title>
        <authorList>
            <consortium name="The Broad Institute Genomics Platform"/>
            <consortium name="The Broad Institute Genome Sequencing Center for Infectious Disease"/>
            <person name="Wu L."/>
            <person name="Ma J."/>
        </authorList>
    </citation>
    <scope>NUCLEOTIDE SEQUENCE [LARGE SCALE GENOMIC DNA]</scope>
    <source>
        <strain evidence="2">JCM 16902</strain>
    </source>
</reference>
<comment type="caution">
    <text evidence="1">The sequence shown here is derived from an EMBL/GenBank/DDBJ whole genome shotgun (WGS) entry which is preliminary data.</text>
</comment>
<dbReference type="RefSeq" id="WP_231487761.1">
    <property type="nucleotide sequence ID" value="NZ_BAAAZO010000009.1"/>
</dbReference>
<gene>
    <name evidence="1" type="ORF">GCM10022223_46820</name>
</gene>
<protein>
    <submittedName>
        <fullName evidence="1">Uncharacterized protein</fullName>
    </submittedName>
</protein>